<reference evidence="2 3" key="1">
    <citation type="journal article" date="2015" name="Nature">
        <title>rRNA introns, odd ribosomes, and small enigmatic genomes across a large radiation of phyla.</title>
        <authorList>
            <person name="Brown C.T."/>
            <person name="Hug L.A."/>
            <person name="Thomas B.C."/>
            <person name="Sharon I."/>
            <person name="Castelle C.J."/>
            <person name="Singh A."/>
            <person name="Wilkins M.J."/>
            <person name="Williams K.H."/>
            <person name="Banfield J.F."/>
        </authorList>
    </citation>
    <scope>NUCLEOTIDE SEQUENCE [LARGE SCALE GENOMIC DNA]</scope>
</reference>
<dbReference type="InterPro" id="IPR013783">
    <property type="entry name" value="Ig-like_fold"/>
</dbReference>
<dbReference type="AlphaFoldDB" id="A0A0G0SW25"/>
<keyword evidence="1" id="KW-0472">Membrane</keyword>
<feature type="transmembrane region" description="Helical" evidence="1">
    <location>
        <begin position="14"/>
        <end position="35"/>
    </location>
</feature>
<proteinExistence type="predicted"/>
<accession>A0A0G0SW25</accession>
<organism evidence="2 3">
    <name type="scientific">Candidatus Gottesmanbacteria bacterium GW2011_GWC2_39_8</name>
    <dbReference type="NCBI Taxonomy" id="1618450"/>
    <lineage>
        <taxon>Bacteria</taxon>
        <taxon>Candidatus Gottesmaniibacteriota</taxon>
    </lineage>
</organism>
<dbReference type="Gene3D" id="2.60.40.10">
    <property type="entry name" value="Immunoglobulins"/>
    <property type="match status" value="1"/>
</dbReference>
<evidence type="ECO:0000313" key="2">
    <source>
        <dbReference type="EMBL" id="KKR29807.1"/>
    </source>
</evidence>
<evidence type="ECO:0000313" key="3">
    <source>
        <dbReference type="Proteomes" id="UP000034539"/>
    </source>
</evidence>
<protein>
    <submittedName>
        <fullName evidence="2">Uncharacterized protein</fullName>
    </submittedName>
</protein>
<keyword evidence="1" id="KW-0812">Transmembrane</keyword>
<keyword evidence="1" id="KW-1133">Transmembrane helix</keyword>
<dbReference type="EMBL" id="LBXN01000115">
    <property type="protein sequence ID" value="KKR29807.1"/>
    <property type="molecule type" value="Genomic_DNA"/>
</dbReference>
<evidence type="ECO:0000256" key="1">
    <source>
        <dbReference type="SAM" id="Phobius"/>
    </source>
</evidence>
<dbReference type="Proteomes" id="UP000034539">
    <property type="component" value="Unassembled WGS sequence"/>
</dbReference>
<sequence length="152" mass="16559">MEKVFIIRAVKNEIFLSTIVGFILGLAVAAILVFAPQFLPKKMNFQLAKTETPKPTIKQSSNQKIFVQITQPTDQSLLTTNQFSVKGKTVPGALVVISGENSDLVVNADDDGNFTGDITVGEGISNIAVTAYDEKNKSSNSEVKVYYTKEKI</sequence>
<name>A0A0G0SW25_9BACT</name>
<comment type="caution">
    <text evidence="2">The sequence shown here is derived from an EMBL/GenBank/DDBJ whole genome shotgun (WGS) entry which is preliminary data.</text>
</comment>
<gene>
    <name evidence="2" type="ORF">UT63_C0115G0008</name>
</gene>